<evidence type="ECO:0000256" key="1">
    <source>
        <dbReference type="SAM" id="Coils"/>
    </source>
</evidence>
<gene>
    <name evidence="2" type="ORF">MCOR_38314</name>
</gene>
<reference evidence="2 3" key="1">
    <citation type="submission" date="2020-06" db="EMBL/GenBank/DDBJ databases">
        <authorList>
            <person name="Li R."/>
            <person name="Bekaert M."/>
        </authorList>
    </citation>
    <scope>NUCLEOTIDE SEQUENCE [LARGE SCALE GENOMIC DNA]</scope>
    <source>
        <strain evidence="3">wild</strain>
    </source>
</reference>
<feature type="coiled-coil region" evidence="1">
    <location>
        <begin position="153"/>
        <end position="187"/>
    </location>
</feature>
<dbReference type="OrthoDB" id="6123834at2759"/>
<keyword evidence="1" id="KW-0175">Coiled coil</keyword>
<sequence>MIASSDTSADRESICEFFLPAKPSQFFEHQRLNLSKLIFDEKHFSSKDEQTKAEDTYKRLMRKEKELRDMKVPVAPMPSSLTLKDFVDEVNTNSLTIALNKYFNDGRNDTTASEYLTLARTAGELDERKYQNTLVCSTCVTTGHTGHEMSEIKRKAEEIKKIAKSKLSNMKEKLQRLSKLVEKTKSVHIPHLDEESEDAITSIRTLKTKLDNIIQTTTEIKINEIEDSQHLKKEELQITYHNMERTFKKQTAVYESLETLLSEEHAVSFLVSYQTLERDLCDLTGDILEDAKPNKMRPPDLVAFLDDIVFSIQEYKKRYVKINIPSITK</sequence>
<dbReference type="AlphaFoldDB" id="A0A6J8D8Y9"/>
<evidence type="ECO:0000313" key="3">
    <source>
        <dbReference type="Proteomes" id="UP000507470"/>
    </source>
</evidence>
<dbReference type="EMBL" id="CACVKT020006969">
    <property type="protein sequence ID" value="CAC5404535.1"/>
    <property type="molecule type" value="Genomic_DNA"/>
</dbReference>
<evidence type="ECO:0000313" key="2">
    <source>
        <dbReference type="EMBL" id="CAC5404535.1"/>
    </source>
</evidence>
<accession>A0A6J8D8Y9</accession>
<protein>
    <submittedName>
        <fullName evidence="2">Uncharacterized protein</fullName>
    </submittedName>
</protein>
<organism evidence="2 3">
    <name type="scientific">Mytilus coruscus</name>
    <name type="common">Sea mussel</name>
    <dbReference type="NCBI Taxonomy" id="42192"/>
    <lineage>
        <taxon>Eukaryota</taxon>
        <taxon>Metazoa</taxon>
        <taxon>Spiralia</taxon>
        <taxon>Lophotrochozoa</taxon>
        <taxon>Mollusca</taxon>
        <taxon>Bivalvia</taxon>
        <taxon>Autobranchia</taxon>
        <taxon>Pteriomorphia</taxon>
        <taxon>Mytilida</taxon>
        <taxon>Mytiloidea</taxon>
        <taxon>Mytilidae</taxon>
        <taxon>Mytilinae</taxon>
        <taxon>Mytilus</taxon>
    </lineage>
</organism>
<proteinExistence type="predicted"/>
<keyword evidence="3" id="KW-1185">Reference proteome</keyword>
<dbReference type="Proteomes" id="UP000507470">
    <property type="component" value="Unassembled WGS sequence"/>
</dbReference>
<name>A0A6J8D8Y9_MYTCO</name>